<dbReference type="GO" id="GO:0005829">
    <property type="term" value="C:cytosol"/>
    <property type="evidence" value="ECO:0007669"/>
    <property type="project" value="TreeGrafter"/>
</dbReference>
<reference evidence="5" key="1">
    <citation type="journal article" date="2023" name="bioRxiv">
        <title>Improved chromosome-level genome assembly for marigold (Tagetes erecta).</title>
        <authorList>
            <person name="Jiang F."/>
            <person name="Yuan L."/>
            <person name="Wang S."/>
            <person name="Wang H."/>
            <person name="Xu D."/>
            <person name="Wang A."/>
            <person name="Fan W."/>
        </authorList>
    </citation>
    <scope>NUCLEOTIDE SEQUENCE</scope>
    <source>
        <strain evidence="5">WSJ</strain>
        <tissue evidence="5">Leaf</tissue>
    </source>
</reference>
<dbReference type="InterPro" id="IPR008545">
    <property type="entry name" value="Web"/>
</dbReference>
<feature type="compositionally biased region" description="Polar residues" evidence="4">
    <location>
        <begin position="63"/>
        <end position="79"/>
    </location>
</feature>
<evidence type="ECO:0008006" key="7">
    <source>
        <dbReference type="Google" id="ProtNLM"/>
    </source>
</evidence>
<feature type="compositionally biased region" description="Polar residues" evidence="4">
    <location>
        <begin position="35"/>
        <end position="47"/>
    </location>
</feature>
<protein>
    <recommendedName>
        <fullName evidence="7">Protein PLASTID MOVEMENT IMPAIRED 2</fullName>
    </recommendedName>
</protein>
<dbReference type="AlphaFoldDB" id="A0AAD8P4J6"/>
<evidence type="ECO:0000313" key="5">
    <source>
        <dbReference type="EMBL" id="KAK1433233.1"/>
    </source>
</evidence>
<feature type="region of interest" description="Disordered" evidence="4">
    <location>
        <begin position="91"/>
        <end position="121"/>
    </location>
</feature>
<evidence type="ECO:0000256" key="3">
    <source>
        <dbReference type="SAM" id="Coils"/>
    </source>
</evidence>
<feature type="region of interest" description="Disordered" evidence="4">
    <location>
        <begin position="31"/>
        <end position="79"/>
    </location>
</feature>
<evidence type="ECO:0000313" key="6">
    <source>
        <dbReference type="Proteomes" id="UP001229421"/>
    </source>
</evidence>
<evidence type="ECO:0000256" key="4">
    <source>
        <dbReference type="SAM" id="MobiDB-lite"/>
    </source>
</evidence>
<feature type="compositionally biased region" description="Polar residues" evidence="4">
    <location>
        <begin position="95"/>
        <end position="105"/>
    </location>
</feature>
<dbReference type="GO" id="GO:0009904">
    <property type="term" value="P:chloroplast accumulation movement"/>
    <property type="evidence" value="ECO:0007669"/>
    <property type="project" value="TreeGrafter"/>
</dbReference>
<dbReference type="GO" id="GO:0009903">
    <property type="term" value="P:chloroplast avoidance movement"/>
    <property type="evidence" value="ECO:0007669"/>
    <property type="project" value="TreeGrafter"/>
</dbReference>
<keyword evidence="6" id="KW-1185">Reference proteome</keyword>
<sequence length="594" mass="66947">MYSGVSSPIPRSSNTTPHFILKVNGTVIIERTKGTSKTSQMESSEPIPTSRRNDKAYGASKSVAGSTKSQAETELTNARKTVQDLALRIEESNSRTKSMQQTQHKPLNGHGEQEHKGSLKNKEDYQYVQVVKEIERIKHELGELKIDMKHVLKGKKQADNIFKASSSKKEMLLSAIERIKKEIEEIDEEHVLVELARIEAVKEQEAIEARRKEEANRYKMQLEEVRKKVNEVDQHNELTQELQLTLYNVNLLEQELARAKEPNGSPDLLHTITEELEAAKTELANIKREEFSFRTSIDVIRNELRLVQEETAGLEKEEEKQELTIQALNSKILKGKAKLESITATTEQANSIASNLSLTVEQLRAELETAKKERELINEESEKIKLEIPKTESEIELSEKRLEAAMEELKTAKASESTALENLKNLIDSTVLSRELTSQSKSTIKITNFEYEYLTGKAGGAEEIADKKVAAAQAWVEALKANEKEILMKIKMVKKEIKEFNVEVDDEGGDPSGTDSGGKRMTVRLGQNGIKVLASPRRSMYKLGNMTPGKRARSQKFVFPAARQANRSASFTRKREMVSQSLENLLDKNSEIGE</sequence>
<evidence type="ECO:0000256" key="2">
    <source>
        <dbReference type="ARBA" id="ARBA00023054"/>
    </source>
</evidence>
<feature type="coiled-coil region" evidence="3">
    <location>
        <begin position="353"/>
        <end position="426"/>
    </location>
</feature>
<feature type="coiled-coil region" evidence="3">
    <location>
        <begin position="169"/>
        <end position="235"/>
    </location>
</feature>
<dbReference type="Pfam" id="PF05701">
    <property type="entry name" value="WEMBL"/>
    <property type="match status" value="1"/>
</dbReference>
<comment type="caution">
    <text evidence="5">The sequence shown here is derived from an EMBL/GenBank/DDBJ whole genome shotgun (WGS) entry which is preliminary data.</text>
</comment>
<dbReference type="PANTHER" id="PTHR32054:SF90">
    <property type="entry name" value="WEB FAMILY PROTEIN"/>
    <property type="match status" value="1"/>
</dbReference>
<organism evidence="5 6">
    <name type="scientific">Tagetes erecta</name>
    <name type="common">African marigold</name>
    <dbReference type="NCBI Taxonomy" id="13708"/>
    <lineage>
        <taxon>Eukaryota</taxon>
        <taxon>Viridiplantae</taxon>
        <taxon>Streptophyta</taxon>
        <taxon>Embryophyta</taxon>
        <taxon>Tracheophyta</taxon>
        <taxon>Spermatophyta</taxon>
        <taxon>Magnoliopsida</taxon>
        <taxon>eudicotyledons</taxon>
        <taxon>Gunneridae</taxon>
        <taxon>Pentapetalae</taxon>
        <taxon>asterids</taxon>
        <taxon>campanulids</taxon>
        <taxon>Asterales</taxon>
        <taxon>Asteraceae</taxon>
        <taxon>Asteroideae</taxon>
        <taxon>Heliantheae alliance</taxon>
        <taxon>Tageteae</taxon>
        <taxon>Tagetes</taxon>
    </lineage>
</organism>
<name>A0AAD8P4J6_TARER</name>
<feature type="compositionally biased region" description="Basic and acidic residues" evidence="4">
    <location>
        <begin position="111"/>
        <end position="121"/>
    </location>
</feature>
<proteinExistence type="inferred from homology"/>
<dbReference type="PANTHER" id="PTHR32054">
    <property type="entry name" value="HEAVY CHAIN, PUTATIVE, EXPRESSED-RELATED-RELATED"/>
    <property type="match status" value="1"/>
</dbReference>
<comment type="similarity">
    <text evidence="1">Belongs to the WEB family.</text>
</comment>
<keyword evidence="2 3" id="KW-0175">Coiled coil</keyword>
<accession>A0AAD8P4J6</accession>
<dbReference type="Proteomes" id="UP001229421">
    <property type="component" value="Unassembled WGS sequence"/>
</dbReference>
<dbReference type="EMBL" id="JAUHHV010000002">
    <property type="protein sequence ID" value="KAK1433233.1"/>
    <property type="molecule type" value="Genomic_DNA"/>
</dbReference>
<gene>
    <name evidence="5" type="ORF">QVD17_10142</name>
</gene>
<feature type="coiled-coil region" evidence="3">
    <location>
        <begin position="269"/>
        <end position="317"/>
    </location>
</feature>
<evidence type="ECO:0000256" key="1">
    <source>
        <dbReference type="ARBA" id="ARBA00005485"/>
    </source>
</evidence>